<proteinExistence type="predicted"/>
<accession>A0ACB7Y6X3</accession>
<comment type="caution">
    <text evidence="1">The sequence shown here is derived from an EMBL/GenBank/DDBJ whole genome shotgun (WGS) entry which is preliminary data.</text>
</comment>
<name>A0ACB7Y6X3_9ERIC</name>
<keyword evidence="2" id="KW-1185">Reference proteome</keyword>
<gene>
    <name evidence="1" type="ORF">Vadar_008246</name>
</gene>
<reference evidence="1 2" key="1">
    <citation type="journal article" date="2021" name="Hortic Res">
        <title>High-quality reference genome and annotation aids understanding of berry development for evergreen blueberry (Vaccinium darrowii).</title>
        <authorList>
            <person name="Yu J."/>
            <person name="Hulse-Kemp A.M."/>
            <person name="Babiker E."/>
            <person name="Staton M."/>
        </authorList>
    </citation>
    <scope>NUCLEOTIDE SEQUENCE [LARGE SCALE GENOMIC DNA]</scope>
    <source>
        <strain evidence="2">cv. NJ 8807/NJ 8810</strain>
        <tissue evidence="1">Young leaf</tissue>
    </source>
</reference>
<sequence length="772" mass="87163">MYSPNRFSHRSLRSSQDFAFPVFASFCIPNSSIDTARKPVPRNIYSCSSGVCLVFFSLYSVLRKQPSNASVYFGQRLAQLRSNGRDHFSFDRFVPSPKWLLKAWKASEEEILICGGLDAVAFLRIVVFSRRIFSIAALICIPLVLPLNYFGKEMKHRHIPSVSLDVFTTGNIREGSKWLGVHCLALYIISCSACVLLYFEYKNIAKLRLEHVVGSSLNPSYFTIIVRAIPSSPEESCSDSVRNFFTSYHASSYLSHQMIYRSGAVQKLMNDASKMIKCTSTEQFGTYLKNCGLCGGTAHSFKALSSELESVRNRNDVADPDLRDKECVAALVFFKTRYAALVASQVLQSANPMSWVTDLAPEPHDVYWKNLSIPYRQLWVRRIAILLASIGFMILFILPVTFVQGLLILEQLQKKFPFLRKVLRNKFMARVITGYLPSAVLLLFLLAVPPTMMLFSTIEGAISRSGRKKSACYKVLYFLIWNVFFVYVSSANIIERLDIVSRPKDMTEQLAAAVPRQATFFMTYVMTSGWASLASEIMQPYGLVCNFLYKYILRKKDEPSNGTLSFPYHTEIPRVLLFGFLGFTYSLMAPLILPFLLVYFFLASLVYRNQILNVYVMRYQSGGQFWPLMHNTTIFSLVLTQVIAIGVFGLKRSPVAAAFTIPLVIFTLLFNEYCRQRFHPVFKDNAAQVLIDMDRKAEQCGSMEAIHKQLPSAYCQCASTSNDLPKSVPLTPCNDGDDVSICVPEDSNPGSKPIQGNESWGPSSMEIEEPKK</sequence>
<evidence type="ECO:0000313" key="2">
    <source>
        <dbReference type="Proteomes" id="UP000828048"/>
    </source>
</evidence>
<protein>
    <submittedName>
        <fullName evidence="1">Uncharacterized protein</fullName>
    </submittedName>
</protein>
<dbReference type="EMBL" id="CM037157">
    <property type="protein sequence ID" value="KAH7848804.1"/>
    <property type="molecule type" value="Genomic_DNA"/>
</dbReference>
<organism evidence="1 2">
    <name type="scientific">Vaccinium darrowii</name>
    <dbReference type="NCBI Taxonomy" id="229202"/>
    <lineage>
        <taxon>Eukaryota</taxon>
        <taxon>Viridiplantae</taxon>
        <taxon>Streptophyta</taxon>
        <taxon>Embryophyta</taxon>
        <taxon>Tracheophyta</taxon>
        <taxon>Spermatophyta</taxon>
        <taxon>Magnoliopsida</taxon>
        <taxon>eudicotyledons</taxon>
        <taxon>Gunneridae</taxon>
        <taxon>Pentapetalae</taxon>
        <taxon>asterids</taxon>
        <taxon>Ericales</taxon>
        <taxon>Ericaceae</taxon>
        <taxon>Vaccinioideae</taxon>
        <taxon>Vaccinieae</taxon>
        <taxon>Vaccinium</taxon>
    </lineage>
</organism>
<evidence type="ECO:0000313" key="1">
    <source>
        <dbReference type="EMBL" id="KAH7848804.1"/>
    </source>
</evidence>
<dbReference type="Proteomes" id="UP000828048">
    <property type="component" value="Chromosome 7"/>
</dbReference>